<evidence type="ECO:0000313" key="2">
    <source>
        <dbReference type="EMBL" id="GGU58613.1"/>
    </source>
</evidence>
<name>A0A8H9LKX2_KITAU</name>
<gene>
    <name evidence="2" type="ORF">GCM10010502_06690</name>
</gene>
<organism evidence="2 3">
    <name type="scientific">Kitasatospora aureofaciens</name>
    <name type="common">Streptomyces aureofaciens</name>
    <dbReference type="NCBI Taxonomy" id="1894"/>
    <lineage>
        <taxon>Bacteria</taxon>
        <taxon>Bacillati</taxon>
        <taxon>Actinomycetota</taxon>
        <taxon>Actinomycetes</taxon>
        <taxon>Kitasatosporales</taxon>
        <taxon>Streptomycetaceae</taxon>
        <taxon>Kitasatospora</taxon>
    </lineage>
</organism>
<sequence length="98" mass="10600">MVPQVTEFTVWRQTPGAAGGHMATLPPDRINHRTTPGRWAIHTRTHTRTSRELPNSLSQPEVSEGAPDPVRVLGPGHSEASRSSGRVREAARGSRAAC</sequence>
<reference evidence="2" key="2">
    <citation type="submission" date="2020-09" db="EMBL/GenBank/DDBJ databases">
        <authorList>
            <person name="Sun Q."/>
            <person name="Ohkuma M."/>
        </authorList>
    </citation>
    <scope>NUCLEOTIDE SEQUENCE</scope>
    <source>
        <strain evidence="2">JCM 4434</strain>
    </source>
</reference>
<feature type="region of interest" description="Disordered" evidence="1">
    <location>
        <begin position="1"/>
        <end position="98"/>
    </location>
</feature>
<dbReference type="Proteomes" id="UP000610124">
    <property type="component" value="Unassembled WGS sequence"/>
</dbReference>
<accession>A0A8H9LKX2</accession>
<dbReference type="EMBL" id="BMUB01000001">
    <property type="protein sequence ID" value="GGU58613.1"/>
    <property type="molecule type" value="Genomic_DNA"/>
</dbReference>
<proteinExistence type="predicted"/>
<evidence type="ECO:0000256" key="1">
    <source>
        <dbReference type="SAM" id="MobiDB-lite"/>
    </source>
</evidence>
<dbReference type="AlphaFoldDB" id="A0A8H9LKX2"/>
<feature type="compositionally biased region" description="Polar residues" evidence="1">
    <location>
        <begin position="52"/>
        <end position="61"/>
    </location>
</feature>
<protein>
    <submittedName>
        <fullName evidence="2">Uncharacterized protein</fullName>
    </submittedName>
</protein>
<comment type="caution">
    <text evidence="2">The sequence shown here is derived from an EMBL/GenBank/DDBJ whole genome shotgun (WGS) entry which is preliminary data.</text>
</comment>
<reference evidence="2" key="1">
    <citation type="journal article" date="2014" name="Int. J. Syst. Evol. Microbiol.">
        <title>Complete genome sequence of Corynebacterium casei LMG S-19264T (=DSM 44701T), isolated from a smear-ripened cheese.</title>
        <authorList>
            <consortium name="US DOE Joint Genome Institute (JGI-PGF)"/>
            <person name="Walter F."/>
            <person name="Albersmeier A."/>
            <person name="Kalinowski J."/>
            <person name="Ruckert C."/>
        </authorList>
    </citation>
    <scope>NUCLEOTIDE SEQUENCE</scope>
    <source>
        <strain evidence="2">JCM 4434</strain>
    </source>
</reference>
<evidence type="ECO:0000313" key="3">
    <source>
        <dbReference type="Proteomes" id="UP000610124"/>
    </source>
</evidence>